<keyword evidence="2" id="KW-0808">Transferase</keyword>
<dbReference type="RefSeq" id="XP_018069201.1">
    <property type="nucleotide sequence ID" value="XM_018209507.1"/>
</dbReference>
<dbReference type="Pfam" id="PF00583">
    <property type="entry name" value="Acetyltransf_1"/>
    <property type="match status" value="1"/>
</dbReference>
<dbReference type="InParanoid" id="A0A194X3V1"/>
<dbReference type="Gene3D" id="3.40.630.30">
    <property type="match status" value="1"/>
</dbReference>
<dbReference type="KEGG" id="psco:LY89DRAFT_588963"/>
<dbReference type="EMBL" id="KQ947419">
    <property type="protein sequence ID" value="KUJ14846.1"/>
    <property type="molecule type" value="Genomic_DNA"/>
</dbReference>
<organism evidence="2 3">
    <name type="scientific">Mollisia scopiformis</name>
    <name type="common">Conifer needle endophyte fungus</name>
    <name type="synonym">Phialocephala scopiformis</name>
    <dbReference type="NCBI Taxonomy" id="149040"/>
    <lineage>
        <taxon>Eukaryota</taxon>
        <taxon>Fungi</taxon>
        <taxon>Dikarya</taxon>
        <taxon>Ascomycota</taxon>
        <taxon>Pezizomycotina</taxon>
        <taxon>Leotiomycetes</taxon>
        <taxon>Helotiales</taxon>
        <taxon>Mollisiaceae</taxon>
        <taxon>Mollisia</taxon>
    </lineage>
</organism>
<gene>
    <name evidence="2" type="ORF">LY89DRAFT_588963</name>
</gene>
<dbReference type="Proteomes" id="UP000070700">
    <property type="component" value="Unassembled WGS sequence"/>
</dbReference>
<dbReference type="GeneID" id="28819233"/>
<sequence>MTPILQTPTHTFYLRPAAPPDTPALNTMISLSVRTLHTPFYSAAVIDSAMKYVYGVDSLLISDGTYFLISATPLQSPNQNEEEIVAAGSYSFRSTLYGGDQFSARDPTELDPGKDAARLRAMFVHPSFTGLGLAGVMLRRCEGEVRGRGFRRLEFGATYAGVGFYERAGYGRLEEEGVGGKGRCDKVMEDGRVLELVKMGRTF</sequence>
<dbReference type="SUPFAM" id="SSF55729">
    <property type="entry name" value="Acyl-CoA N-acyltransferases (Nat)"/>
    <property type="match status" value="1"/>
</dbReference>
<dbReference type="AlphaFoldDB" id="A0A194X3V1"/>
<dbReference type="CDD" id="cd04301">
    <property type="entry name" value="NAT_SF"/>
    <property type="match status" value="1"/>
</dbReference>
<reference evidence="2 3" key="1">
    <citation type="submission" date="2015-10" db="EMBL/GenBank/DDBJ databases">
        <title>Full genome of DAOMC 229536 Phialocephala scopiformis, a fungal endophyte of spruce producing the potent anti-insectan compound rugulosin.</title>
        <authorList>
            <consortium name="DOE Joint Genome Institute"/>
            <person name="Walker A.K."/>
            <person name="Frasz S.L."/>
            <person name="Seifert K.A."/>
            <person name="Miller J.D."/>
            <person name="Mondo S.J."/>
            <person name="Labutti K."/>
            <person name="Lipzen A."/>
            <person name="Dockter R."/>
            <person name="Kennedy M."/>
            <person name="Grigoriev I.V."/>
            <person name="Spatafora J.W."/>
        </authorList>
    </citation>
    <scope>NUCLEOTIDE SEQUENCE [LARGE SCALE GENOMIC DNA]</scope>
    <source>
        <strain evidence="2 3">CBS 120377</strain>
    </source>
</reference>
<keyword evidence="3" id="KW-1185">Reference proteome</keyword>
<protein>
    <submittedName>
        <fullName evidence="2">GCN5-related N-acetyltransferase</fullName>
    </submittedName>
</protein>
<dbReference type="OrthoDB" id="41532at2759"/>
<evidence type="ECO:0000313" key="3">
    <source>
        <dbReference type="Proteomes" id="UP000070700"/>
    </source>
</evidence>
<accession>A0A194X3V1</accession>
<dbReference type="InterPro" id="IPR016181">
    <property type="entry name" value="Acyl_CoA_acyltransferase"/>
</dbReference>
<proteinExistence type="predicted"/>
<evidence type="ECO:0000313" key="2">
    <source>
        <dbReference type="EMBL" id="KUJ14846.1"/>
    </source>
</evidence>
<feature type="domain" description="N-acetyltransferase" evidence="1">
    <location>
        <begin position="82"/>
        <end position="170"/>
    </location>
</feature>
<dbReference type="InterPro" id="IPR000182">
    <property type="entry name" value="GNAT_dom"/>
</dbReference>
<evidence type="ECO:0000259" key="1">
    <source>
        <dbReference type="Pfam" id="PF00583"/>
    </source>
</evidence>
<dbReference type="GO" id="GO:0016747">
    <property type="term" value="F:acyltransferase activity, transferring groups other than amino-acyl groups"/>
    <property type="evidence" value="ECO:0007669"/>
    <property type="project" value="InterPro"/>
</dbReference>
<name>A0A194X3V1_MOLSC</name>